<feature type="signal peptide" evidence="5">
    <location>
        <begin position="1"/>
        <end position="23"/>
    </location>
</feature>
<dbReference type="Pfam" id="PF01522">
    <property type="entry name" value="Polysacc_deac_1"/>
    <property type="match status" value="1"/>
</dbReference>
<accession>A0AAT9G6M1</accession>
<dbReference type="GO" id="GO:0016810">
    <property type="term" value="F:hydrolase activity, acting on carbon-nitrogen (but not peptide) bonds"/>
    <property type="evidence" value="ECO:0007669"/>
    <property type="project" value="InterPro"/>
</dbReference>
<dbReference type="InterPro" id="IPR011330">
    <property type="entry name" value="Glyco_hydro/deAcase_b/a-brl"/>
</dbReference>
<evidence type="ECO:0000256" key="4">
    <source>
        <dbReference type="ARBA" id="ARBA00032976"/>
    </source>
</evidence>
<evidence type="ECO:0000313" key="7">
    <source>
        <dbReference type="EMBL" id="BFD45449.1"/>
    </source>
</evidence>
<dbReference type="InterPro" id="IPR050248">
    <property type="entry name" value="Polysacc_deacetylase_ArnD"/>
</dbReference>
<dbReference type="PANTHER" id="PTHR10587">
    <property type="entry name" value="GLYCOSYL TRANSFERASE-RELATED"/>
    <property type="match status" value="1"/>
</dbReference>
<feature type="chain" id="PRO_5043479283" description="Chitooligosaccharide deacetylase" evidence="5">
    <location>
        <begin position="24"/>
        <end position="254"/>
    </location>
</feature>
<evidence type="ECO:0000256" key="3">
    <source>
        <dbReference type="ARBA" id="ARBA00020071"/>
    </source>
</evidence>
<organism evidence="7">
    <name type="scientific">Candidatus Tisiphia endosymbiont of Sergentomyia squamirostris</name>
    <dbReference type="NCBI Taxonomy" id="3113639"/>
    <lineage>
        <taxon>Bacteria</taxon>
        <taxon>Pseudomonadati</taxon>
        <taxon>Pseudomonadota</taxon>
        <taxon>Alphaproteobacteria</taxon>
        <taxon>Rickettsiales</taxon>
        <taxon>Rickettsiaceae</taxon>
        <taxon>Rickettsieae</taxon>
        <taxon>Candidatus Tisiphia</taxon>
    </lineage>
</organism>
<feature type="domain" description="NodB homology" evidence="6">
    <location>
        <begin position="28"/>
        <end position="246"/>
    </location>
</feature>
<dbReference type="Gene3D" id="3.20.20.370">
    <property type="entry name" value="Glycoside hydrolase/deacetylase"/>
    <property type="match status" value="1"/>
</dbReference>
<dbReference type="PROSITE" id="PS51677">
    <property type="entry name" value="NODB"/>
    <property type="match status" value="1"/>
</dbReference>
<keyword evidence="5" id="KW-0732">Signal</keyword>
<proteinExistence type="inferred from homology"/>
<name>A0AAT9G6M1_9RICK</name>
<evidence type="ECO:0000256" key="5">
    <source>
        <dbReference type="SAM" id="SignalP"/>
    </source>
</evidence>
<sequence length="254" mass="29585">MKITKIFLIYCFVAIVNLPYALCADTNKTIYITSDDGPLGGTENVINVMTQKKTPITMFMVGLHYDNSSPSLKKAVDLAKKNPFIEIGNHSYTHANNHYRNFYHQLPDVIKYLKKNNTVFGFTGSHVNTRLPGRDVFRLPNLSKDDPYISKEEDKVERIDDDGIYKNGFYLYGWDLEWAHNQHGKPIQSLDELVQEIEDKFNRNDTALPNKLILLMHDEMFQDQFNGKENLSQLIDLLHKKNYKFDFIKNYHVE</sequence>
<comment type="function">
    <text evidence="1">Is involved in generating a small heat-stable compound (Nod), an acylated oligomer of N-acetylglucosamine, that stimulates mitosis in various plant protoplasts.</text>
</comment>
<gene>
    <name evidence="7" type="ORF">DMENIID0002_00950</name>
</gene>
<dbReference type="AlphaFoldDB" id="A0AAT9G6M1"/>
<evidence type="ECO:0000256" key="1">
    <source>
        <dbReference type="ARBA" id="ARBA00003236"/>
    </source>
</evidence>
<protein>
    <recommendedName>
        <fullName evidence="3">Chitooligosaccharide deacetylase</fullName>
    </recommendedName>
    <alternativeName>
        <fullName evidence="4">Nodulation protein B</fullName>
    </alternativeName>
</protein>
<evidence type="ECO:0000256" key="2">
    <source>
        <dbReference type="ARBA" id="ARBA00010973"/>
    </source>
</evidence>
<dbReference type="SUPFAM" id="SSF88713">
    <property type="entry name" value="Glycoside hydrolase/deacetylase"/>
    <property type="match status" value="1"/>
</dbReference>
<dbReference type="InterPro" id="IPR002509">
    <property type="entry name" value="NODB_dom"/>
</dbReference>
<evidence type="ECO:0000259" key="6">
    <source>
        <dbReference type="PROSITE" id="PS51677"/>
    </source>
</evidence>
<reference evidence="7" key="1">
    <citation type="submission" date="2024-01" db="EMBL/GenBank/DDBJ databases">
        <title>Sequencing the genomes of a sandfly, Sergentomyia squamirostris, and its two endosymbionts.</title>
        <authorList>
            <person name="Itokawa K."/>
            <person name="Sanjoba C."/>
        </authorList>
    </citation>
    <scope>NUCLEOTIDE SEQUENCE</scope>
    <source>
        <strain evidence="7">RiSSQ</strain>
    </source>
</reference>
<dbReference type="EMBL" id="AP029170">
    <property type="protein sequence ID" value="BFD45449.1"/>
    <property type="molecule type" value="Genomic_DNA"/>
</dbReference>
<comment type="similarity">
    <text evidence="2">Belongs to the polysaccharide deacetylase family.</text>
</comment>
<dbReference type="GO" id="GO:0005975">
    <property type="term" value="P:carbohydrate metabolic process"/>
    <property type="evidence" value="ECO:0007669"/>
    <property type="project" value="InterPro"/>
</dbReference>